<dbReference type="SUPFAM" id="SSF56112">
    <property type="entry name" value="Protein kinase-like (PK-like)"/>
    <property type="match status" value="1"/>
</dbReference>
<feature type="binding site" evidence="1">
    <location>
        <position position="99"/>
    </location>
    <ligand>
        <name>ATP</name>
        <dbReference type="ChEBI" id="CHEBI:30616"/>
    </ligand>
</feature>
<keyword evidence="1" id="KW-0547">Nucleotide-binding</keyword>
<reference evidence="3 4" key="1">
    <citation type="journal article" date="2008" name="Nature">
        <title>The genome of the choanoflagellate Monosiga brevicollis and the origin of metazoans.</title>
        <authorList>
            <consortium name="JGI Sequencing"/>
            <person name="King N."/>
            <person name="Westbrook M.J."/>
            <person name="Young S.L."/>
            <person name="Kuo A."/>
            <person name="Abedin M."/>
            <person name="Chapman J."/>
            <person name="Fairclough S."/>
            <person name="Hellsten U."/>
            <person name="Isogai Y."/>
            <person name="Letunic I."/>
            <person name="Marr M."/>
            <person name="Pincus D."/>
            <person name="Putnam N."/>
            <person name="Rokas A."/>
            <person name="Wright K.J."/>
            <person name="Zuzow R."/>
            <person name="Dirks W."/>
            <person name="Good M."/>
            <person name="Goodstein D."/>
            <person name="Lemons D."/>
            <person name="Li W."/>
            <person name="Lyons J.B."/>
            <person name="Morris A."/>
            <person name="Nichols S."/>
            <person name="Richter D.J."/>
            <person name="Salamov A."/>
            <person name="Bork P."/>
            <person name="Lim W.A."/>
            <person name="Manning G."/>
            <person name="Miller W.T."/>
            <person name="McGinnis W."/>
            <person name="Shapiro H."/>
            <person name="Tjian R."/>
            <person name="Grigoriev I.V."/>
            <person name="Rokhsar D."/>
        </authorList>
    </citation>
    <scope>NUCLEOTIDE SEQUENCE [LARGE SCALE GENOMIC DNA]</scope>
    <source>
        <strain evidence="4">MX1 / ATCC 50154</strain>
    </source>
</reference>
<evidence type="ECO:0000313" key="4">
    <source>
        <dbReference type="Proteomes" id="UP000001357"/>
    </source>
</evidence>
<name>A9VAP7_MONBE</name>
<dbReference type="PANTHER" id="PTHR44329:SF214">
    <property type="entry name" value="PROTEIN KINASE DOMAIN-CONTAINING PROTEIN"/>
    <property type="match status" value="1"/>
</dbReference>
<dbReference type="EMBL" id="CH991574">
    <property type="protein sequence ID" value="EDQ85359.1"/>
    <property type="molecule type" value="Genomic_DNA"/>
</dbReference>
<dbReference type="RefSeq" id="XP_001749770.1">
    <property type="nucleotide sequence ID" value="XM_001749718.1"/>
</dbReference>
<dbReference type="AlphaFoldDB" id="A9VAP7"/>
<keyword evidence="1" id="KW-0067">ATP-binding</keyword>
<dbReference type="PROSITE" id="PS00107">
    <property type="entry name" value="PROTEIN_KINASE_ATP"/>
    <property type="match status" value="1"/>
</dbReference>
<dbReference type="STRING" id="81824.A9VAP7"/>
<proteinExistence type="predicted"/>
<dbReference type="InParanoid" id="A9VAP7"/>
<dbReference type="GeneID" id="5895109"/>
<dbReference type="GO" id="GO:0005524">
    <property type="term" value="F:ATP binding"/>
    <property type="evidence" value="ECO:0007669"/>
    <property type="project" value="UniProtKB-UniRule"/>
</dbReference>
<dbReference type="OMA" id="QARPIVC"/>
<feature type="domain" description="Protein kinase" evidence="2">
    <location>
        <begin position="72"/>
        <end position="325"/>
    </location>
</feature>
<dbReference type="PANTHER" id="PTHR44329">
    <property type="entry name" value="SERINE/THREONINE-PROTEIN KINASE TNNI3K-RELATED"/>
    <property type="match status" value="1"/>
</dbReference>
<sequence length="325" mass="35448">MLTNNQLTTLPPDFGVQTKLELVRLAMNKITEVPTSFWEAPALTWVGLASNPILGRYRHRQQLASAIDLEELSFGTLLGEGSSGRVFESLWNGSRVAVKLFKKTSTDGSFLDEMGLAASVHHPGLIHIHGIVHGGPEHGLVMEMLDGFQPLAHPPDAWNTVRCIYSEGQTFVASRAASLLTTVGQALHHLHENGIIHGDFYAHNVMYNSVTGDVRLGDFGAAWRTFALQPEQQARAQAFDTRAFCLLMQARPIVCVPPPSLYNLSALCQLCVSDESVRPHHMTLGSYLSSGGPRRLGQQGTSSSYKLHSCPTFHASSSSQSDCCL</sequence>
<dbReference type="Pfam" id="PF00069">
    <property type="entry name" value="Pkinase"/>
    <property type="match status" value="1"/>
</dbReference>
<evidence type="ECO:0000313" key="3">
    <source>
        <dbReference type="EMBL" id="EDQ85359.1"/>
    </source>
</evidence>
<dbReference type="InterPro" id="IPR017441">
    <property type="entry name" value="Protein_kinase_ATP_BS"/>
</dbReference>
<dbReference type="Gene3D" id="3.80.10.10">
    <property type="entry name" value="Ribonuclease Inhibitor"/>
    <property type="match status" value="1"/>
</dbReference>
<dbReference type="eggNOG" id="KOG0192">
    <property type="taxonomic scope" value="Eukaryota"/>
</dbReference>
<accession>A9VAP7</accession>
<dbReference type="InterPro" id="IPR000719">
    <property type="entry name" value="Prot_kinase_dom"/>
</dbReference>
<gene>
    <name evidence="3" type="ORF">MONBRDRAFT_34283</name>
</gene>
<dbReference type="Proteomes" id="UP000001357">
    <property type="component" value="Unassembled WGS sequence"/>
</dbReference>
<dbReference type="Gene3D" id="3.30.200.20">
    <property type="entry name" value="Phosphorylase Kinase, domain 1"/>
    <property type="match status" value="1"/>
</dbReference>
<dbReference type="InterPro" id="IPR032675">
    <property type="entry name" value="LRR_dom_sf"/>
</dbReference>
<dbReference type="InterPro" id="IPR011009">
    <property type="entry name" value="Kinase-like_dom_sf"/>
</dbReference>
<dbReference type="KEGG" id="mbr:MONBRDRAFT_34283"/>
<dbReference type="PROSITE" id="PS50011">
    <property type="entry name" value="PROTEIN_KINASE_DOM"/>
    <property type="match status" value="1"/>
</dbReference>
<protein>
    <recommendedName>
        <fullName evidence="2">Protein kinase domain-containing protein</fullName>
    </recommendedName>
</protein>
<dbReference type="SUPFAM" id="SSF52075">
    <property type="entry name" value="Outer arm dynein light chain 1"/>
    <property type="match status" value="1"/>
</dbReference>
<organism evidence="3 4">
    <name type="scientific">Monosiga brevicollis</name>
    <name type="common">Choanoflagellate</name>
    <dbReference type="NCBI Taxonomy" id="81824"/>
    <lineage>
        <taxon>Eukaryota</taxon>
        <taxon>Choanoflagellata</taxon>
        <taxon>Craspedida</taxon>
        <taxon>Salpingoecidae</taxon>
        <taxon>Monosiga</taxon>
    </lineage>
</organism>
<evidence type="ECO:0000256" key="1">
    <source>
        <dbReference type="PROSITE-ProRule" id="PRU10141"/>
    </source>
</evidence>
<dbReference type="Gene3D" id="1.10.510.10">
    <property type="entry name" value="Transferase(Phosphotransferase) domain 1"/>
    <property type="match status" value="1"/>
</dbReference>
<dbReference type="InterPro" id="IPR051681">
    <property type="entry name" value="Ser/Thr_Kinases-Pseudokinases"/>
</dbReference>
<keyword evidence="4" id="KW-1185">Reference proteome</keyword>
<dbReference type="GO" id="GO:0004674">
    <property type="term" value="F:protein serine/threonine kinase activity"/>
    <property type="evidence" value="ECO:0000318"/>
    <property type="project" value="GO_Central"/>
</dbReference>
<evidence type="ECO:0000259" key="2">
    <source>
        <dbReference type="PROSITE" id="PS50011"/>
    </source>
</evidence>